<dbReference type="AlphaFoldDB" id="A0A4Y9XZ68"/>
<proteinExistence type="predicted"/>
<comment type="caution">
    <text evidence="4">The sequence shown here is derived from an EMBL/GenBank/DDBJ whole genome shotgun (WGS) entry which is preliminary data.</text>
</comment>
<dbReference type="OrthoDB" id="78198at2759"/>
<keyword evidence="2" id="KW-0479">Metal-binding</keyword>
<gene>
    <name evidence="4" type="ORF">EVG20_g9312</name>
</gene>
<dbReference type="PANTHER" id="PTHR48471:SF1">
    <property type="entry name" value="DDE TNP4 DOMAIN-CONTAINING PROTEIN"/>
    <property type="match status" value="1"/>
</dbReference>
<accession>A0A4Y9XZ68</accession>
<dbReference type="Pfam" id="PF13359">
    <property type="entry name" value="DDE_Tnp_4"/>
    <property type="match status" value="1"/>
</dbReference>
<comment type="cofactor">
    <cofactor evidence="1">
        <name>a divalent metal cation</name>
        <dbReference type="ChEBI" id="CHEBI:60240"/>
    </cofactor>
</comment>
<evidence type="ECO:0000259" key="3">
    <source>
        <dbReference type="Pfam" id="PF13359"/>
    </source>
</evidence>
<evidence type="ECO:0000256" key="2">
    <source>
        <dbReference type="ARBA" id="ARBA00022723"/>
    </source>
</evidence>
<dbReference type="PANTHER" id="PTHR48471">
    <property type="entry name" value="DDE TNP4 DOMAIN-CONTAINING PROTEIN"/>
    <property type="match status" value="1"/>
</dbReference>
<keyword evidence="5" id="KW-1185">Reference proteome</keyword>
<dbReference type="InterPro" id="IPR027806">
    <property type="entry name" value="HARBI1_dom"/>
</dbReference>
<dbReference type="EMBL" id="SEOQ01000915">
    <property type="protein sequence ID" value="TFY55446.1"/>
    <property type="molecule type" value="Genomic_DNA"/>
</dbReference>
<organism evidence="4 5">
    <name type="scientific">Dentipellis fragilis</name>
    <dbReference type="NCBI Taxonomy" id="205917"/>
    <lineage>
        <taxon>Eukaryota</taxon>
        <taxon>Fungi</taxon>
        <taxon>Dikarya</taxon>
        <taxon>Basidiomycota</taxon>
        <taxon>Agaricomycotina</taxon>
        <taxon>Agaricomycetes</taxon>
        <taxon>Russulales</taxon>
        <taxon>Hericiaceae</taxon>
        <taxon>Dentipellis</taxon>
    </lineage>
</organism>
<sequence>MDDAIAFLYDSEEDEERDELAVMVVYGPLHFDARRRERRSETRLYLTRPDLPPNPRVGTPWQYMYEGRQDRAFITTMGFDCDAFQLILDSGFAILWATSPIPRNDTSAVGAPRLNARSLDAAGALGLILHYLASSMPATGLQQIFGIIPSTVTRYLDFAMPALLTTLEGIPDAAIRWPRNDEFAIYNGMIIYRHPRLTGAFGTCDGLKLLVQVSDDPDIENATYNGWTHGHYETSVFAFTPLGIIMSATVNAPGSWHDARIARPLFTQLLEKTPAGWYIVADTAFPRGPHNIQGRIRAPLKQNSVLPADPDERRERLAFNTQLVQFRQSAEWGMRALQGSFGRLRVPLDINDEQGRVRLILTCVRLNNLRANRVGISEIRRVYEPLWRSEDDELWENFKDMLFADVRRRDRVSRFYRRD</sequence>
<evidence type="ECO:0000313" key="5">
    <source>
        <dbReference type="Proteomes" id="UP000298327"/>
    </source>
</evidence>
<name>A0A4Y9XZ68_9AGAM</name>
<evidence type="ECO:0000313" key="4">
    <source>
        <dbReference type="EMBL" id="TFY55446.1"/>
    </source>
</evidence>
<evidence type="ECO:0000256" key="1">
    <source>
        <dbReference type="ARBA" id="ARBA00001968"/>
    </source>
</evidence>
<dbReference type="GO" id="GO:0046872">
    <property type="term" value="F:metal ion binding"/>
    <property type="evidence" value="ECO:0007669"/>
    <property type="project" value="UniProtKB-KW"/>
</dbReference>
<feature type="domain" description="DDE Tnp4" evidence="3">
    <location>
        <begin position="205"/>
        <end position="368"/>
    </location>
</feature>
<dbReference type="Proteomes" id="UP000298327">
    <property type="component" value="Unassembled WGS sequence"/>
</dbReference>
<reference evidence="4 5" key="1">
    <citation type="submission" date="2019-02" db="EMBL/GenBank/DDBJ databases">
        <title>Genome sequencing of the rare red list fungi Dentipellis fragilis.</title>
        <authorList>
            <person name="Buettner E."/>
            <person name="Kellner H."/>
        </authorList>
    </citation>
    <scope>NUCLEOTIDE SEQUENCE [LARGE SCALE GENOMIC DNA]</scope>
    <source>
        <strain evidence="4 5">DSM 105465</strain>
    </source>
</reference>
<protein>
    <recommendedName>
        <fullName evidence="3">DDE Tnp4 domain-containing protein</fullName>
    </recommendedName>
</protein>